<dbReference type="PANTHER" id="PTHR46847:SF1">
    <property type="entry name" value="D-ALLOSE-BINDING PERIPLASMIC PROTEIN-RELATED"/>
    <property type="match status" value="1"/>
</dbReference>
<dbReference type="SUPFAM" id="SSF53822">
    <property type="entry name" value="Periplasmic binding protein-like I"/>
    <property type="match status" value="1"/>
</dbReference>
<dbReference type="AlphaFoldDB" id="A0A136Q011"/>
<dbReference type="OrthoDB" id="9769193at2"/>
<organism evidence="6 7">
    <name type="scientific">Christensenella minuta</name>
    <dbReference type="NCBI Taxonomy" id="626937"/>
    <lineage>
        <taxon>Bacteria</taxon>
        <taxon>Bacillati</taxon>
        <taxon>Bacillota</taxon>
        <taxon>Clostridia</taxon>
        <taxon>Christensenellales</taxon>
        <taxon>Christensenellaceae</taxon>
        <taxon>Christensenella</taxon>
    </lineage>
</organism>
<comment type="similarity">
    <text evidence="2">Belongs to the bacterial solute-binding protein 2 family.</text>
</comment>
<sequence length="406" mass="44798">MMRRIEMKKYGQIICLLLVGILLVTFVGCSTNSSAETASETTVQQSSAENEPAEEKESKGIPSIKIGWAPPEISDVYEIATRKLEESLNNARALGFEVEVIQKSTANHTPADQIQVIENLVESGIDVLMLCVSDWDSLTETLKEVNEAGIPIVLVNQIEEAPGVEIYGYIGFDNASASACGAWNVIDALGGPGFQGEGETVDVPAETYLDESFWEDLYKDFDVNQISGKIALIDGVAGTTFSNIRADGFKSVISRFPNVEIISELPGDWDRQTGMEAAENILQNNDDLDAIYACCAEMGIGAYMAVENAGRLDDVQVFCQDGLEESMKYVSEGKIKGDSWHGIWEWCWYGAEYCVRAALDLEPESQVFDVHARSIILPNVDQFYPEPQLEEIDWQTVYDEAAAKYE</sequence>
<dbReference type="EMBL" id="LSZW01000067">
    <property type="protein sequence ID" value="KXK64029.1"/>
    <property type="molecule type" value="Genomic_DNA"/>
</dbReference>
<feature type="region of interest" description="Disordered" evidence="4">
    <location>
        <begin position="35"/>
        <end position="61"/>
    </location>
</feature>
<dbReference type="PROSITE" id="PS51257">
    <property type="entry name" value="PROKAR_LIPOPROTEIN"/>
    <property type="match status" value="1"/>
</dbReference>
<evidence type="ECO:0000256" key="3">
    <source>
        <dbReference type="ARBA" id="ARBA00022729"/>
    </source>
</evidence>
<comment type="caution">
    <text evidence="6">The sequence shown here is derived from an EMBL/GenBank/DDBJ whole genome shotgun (WGS) entry which is preliminary data.</text>
</comment>
<evidence type="ECO:0000256" key="1">
    <source>
        <dbReference type="ARBA" id="ARBA00004196"/>
    </source>
</evidence>
<protein>
    <recommendedName>
        <fullName evidence="5">Periplasmic binding protein domain-containing protein</fullName>
    </recommendedName>
</protein>
<evidence type="ECO:0000256" key="4">
    <source>
        <dbReference type="SAM" id="MobiDB-lite"/>
    </source>
</evidence>
<evidence type="ECO:0000256" key="2">
    <source>
        <dbReference type="ARBA" id="ARBA00007639"/>
    </source>
</evidence>
<proteinExistence type="inferred from homology"/>
<evidence type="ECO:0000313" key="6">
    <source>
        <dbReference type="EMBL" id="KXK64029.1"/>
    </source>
</evidence>
<dbReference type="GO" id="GO:0030313">
    <property type="term" value="C:cell envelope"/>
    <property type="evidence" value="ECO:0007669"/>
    <property type="project" value="UniProtKB-SubCell"/>
</dbReference>
<dbReference type="CDD" id="cd01536">
    <property type="entry name" value="PBP1_ABC_sugar_binding-like"/>
    <property type="match status" value="1"/>
</dbReference>
<dbReference type="STRING" id="626937.HMPREF3293_03077"/>
<dbReference type="PANTHER" id="PTHR46847">
    <property type="entry name" value="D-ALLOSE-BINDING PERIPLASMIC PROTEIN-RELATED"/>
    <property type="match status" value="1"/>
</dbReference>
<comment type="subcellular location">
    <subcellularLocation>
        <location evidence="1">Cell envelope</location>
    </subcellularLocation>
</comment>
<dbReference type="Gene3D" id="3.40.50.2300">
    <property type="match status" value="2"/>
</dbReference>
<dbReference type="PATRIC" id="fig|626937.4.peg.3026"/>
<keyword evidence="3" id="KW-0732">Signal</keyword>
<dbReference type="InterPro" id="IPR028082">
    <property type="entry name" value="Peripla_BP_I"/>
</dbReference>
<feature type="domain" description="Periplasmic binding protein" evidence="5">
    <location>
        <begin position="90"/>
        <end position="346"/>
    </location>
</feature>
<dbReference type="Pfam" id="PF13407">
    <property type="entry name" value="Peripla_BP_4"/>
    <property type="match status" value="1"/>
</dbReference>
<dbReference type="GO" id="GO:0030246">
    <property type="term" value="F:carbohydrate binding"/>
    <property type="evidence" value="ECO:0007669"/>
    <property type="project" value="UniProtKB-ARBA"/>
</dbReference>
<keyword evidence="7" id="KW-1185">Reference proteome</keyword>
<accession>A0A136Q011</accession>
<dbReference type="KEGG" id="cmiu:B1H56_13845"/>
<dbReference type="InterPro" id="IPR025997">
    <property type="entry name" value="SBP_2_dom"/>
</dbReference>
<reference evidence="6 7" key="1">
    <citation type="submission" date="2016-02" db="EMBL/GenBank/DDBJ databases">
        <authorList>
            <person name="Wen L."/>
            <person name="He K."/>
            <person name="Yang H."/>
        </authorList>
    </citation>
    <scope>NUCLEOTIDE SEQUENCE [LARGE SCALE GENOMIC DNA]</scope>
    <source>
        <strain evidence="6 7">DSM 22607</strain>
    </source>
</reference>
<dbReference type="Proteomes" id="UP000070366">
    <property type="component" value="Unassembled WGS sequence"/>
</dbReference>
<gene>
    <name evidence="6" type="ORF">HMPREF3293_03077</name>
</gene>
<name>A0A136Q011_9FIRM</name>
<evidence type="ECO:0000313" key="7">
    <source>
        <dbReference type="Proteomes" id="UP000070366"/>
    </source>
</evidence>
<evidence type="ECO:0000259" key="5">
    <source>
        <dbReference type="Pfam" id="PF13407"/>
    </source>
</evidence>